<keyword evidence="2" id="KW-1185">Reference proteome</keyword>
<name>A0ABW0P2N1_9HYPH</name>
<protein>
    <submittedName>
        <fullName evidence="1">Uncharacterized protein</fullName>
    </submittedName>
</protein>
<evidence type="ECO:0000313" key="1">
    <source>
        <dbReference type="EMBL" id="MFC5506640.1"/>
    </source>
</evidence>
<accession>A0ABW0P2N1</accession>
<proteinExistence type="predicted"/>
<gene>
    <name evidence="1" type="ORF">ACFPN9_15390</name>
</gene>
<sequence length="145" mass="17290">MRRVLAGEQELNVAFNEFLDAFYTDPDPVSRMARIAEEPAYLDDEVADALIGAAGEHLARRWRVGKPPRWTERKRRFLRKPWFPEGVDAEKPFMIAESPMAFRRRMLFVDAEPLRRLRMPHDERWYAHEQQRTGIDWRELEKPNP</sequence>
<reference evidence="2" key="1">
    <citation type="journal article" date="2019" name="Int. J. Syst. Evol. Microbiol.">
        <title>The Global Catalogue of Microorganisms (GCM) 10K type strain sequencing project: providing services to taxonomists for standard genome sequencing and annotation.</title>
        <authorList>
            <consortium name="The Broad Institute Genomics Platform"/>
            <consortium name="The Broad Institute Genome Sequencing Center for Infectious Disease"/>
            <person name="Wu L."/>
            <person name="Ma J."/>
        </authorList>
    </citation>
    <scope>NUCLEOTIDE SEQUENCE [LARGE SCALE GENOMIC DNA]</scope>
    <source>
        <strain evidence="2">CCUG 43117</strain>
    </source>
</reference>
<organism evidence="1 2">
    <name type="scientific">Bosea massiliensis</name>
    <dbReference type="NCBI Taxonomy" id="151419"/>
    <lineage>
        <taxon>Bacteria</taxon>
        <taxon>Pseudomonadati</taxon>
        <taxon>Pseudomonadota</taxon>
        <taxon>Alphaproteobacteria</taxon>
        <taxon>Hyphomicrobiales</taxon>
        <taxon>Boseaceae</taxon>
        <taxon>Bosea</taxon>
    </lineage>
</organism>
<evidence type="ECO:0000313" key="2">
    <source>
        <dbReference type="Proteomes" id="UP001596060"/>
    </source>
</evidence>
<dbReference type="RefSeq" id="WP_067993548.1">
    <property type="nucleotide sequence ID" value="NZ_JBHSLU010000047.1"/>
</dbReference>
<comment type="caution">
    <text evidence="1">The sequence shown here is derived from an EMBL/GenBank/DDBJ whole genome shotgun (WGS) entry which is preliminary data.</text>
</comment>
<dbReference type="Proteomes" id="UP001596060">
    <property type="component" value="Unassembled WGS sequence"/>
</dbReference>
<dbReference type="EMBL" id="JBHSLU010000047">
    <property type="protein sequence ID" value="MFC5506640.1"/>
    <property type="molecule type" value="Genomic_DNA"/>
</dbReference>